<dbReference type="Gene3D" id="3.40.50.12780">
    <property type="entry name" value="N-terminal domain of ligase-like"/>
    <property type="match status" value="2"/>
</dbReference>
<dbReference type="Proteomes" id="UP000465221">
    <property type="component" value="Unassembled WGS sequence"/>
</dbReference>
<dbReference type="CDD" id="cd05918">
    <property type="entry name" value="A_NRPS_SidN3_like"/>
    <property type="match status" value="2"/>
</dbReference>
<evidence type="ECO:0000256" key="5">
    <source>
        <dbReference type="ARBA" id="ARBA00029454"/>
    </source>
</evidence>
<dbReference type="InterPro" id="IPR001242">
    <property type="entry name" value="Condensation_dom"/>
</dbReference>
<dbReference type="GO" id="GO:0031177">
    <property type="term" value="F:phosphopantetheine binding"/>
    <property type="evidence" value="ECO:0007669"/>
    <property type="project" value="TreeGrafter"/>
</dbReference>
<organism evidence="7 8">
    <name type="scientific">Aspergillus udagawae</name>
    <dbReference type="NCBI Taxonomy" id="91492"/>
    <lineage>
        <taxon>Eukaryota</taxon>
        <taxon>Fungi</taxon>
        <taxon>Dikarya</taxon>
        <taxon>Ascomycota</taxon>
        <taxon>Pezizomycotina</taxon>
        <taxon>Eurotiomycetes</taxon>
        <taxon>Eurotiomycetidae</taxon>
        <taxon>Eurotiales</taxon>
        <taxon>Aspergillaceae</taxon>
        <taxon>Aspergillus</taxon>
        <taxon>Aspergillus subgen. Fumigati</taxon>
    </lineage>
</organism>
<dbReference type="PANTHER" id="PTHR45527:SF1">
    <property type="entry name" value="FATTY ACID SYNTHASE"/>
    <property type="match status" value="1"/>
</dbReference>
<protein>
    <submittedName>
        <fullName evidence="7">Nonribosomal peptide synthetase 1</fullName>
    </submittedName>
</protein>
<keyword evidence="4" id="KW-0677">Repeat</keyword>
<feature type="domain" description="Carrier" evidence="6">
    <location>
        <begin position="599"/>
        <end position="675"/>
    </location>
</feature>
<dbReference type="InterPro" id="IPR042099">
    <property type="entry name" value="ANL_N_sf"/>
</dbReference>
<dbReference type="Pfam" id="PF00501">
    <property type="entry name" value="AMP-binding"/>
    <property type="match status" value="2"/>
</dbReference>
<accession>A0A8H3NYX0</accession>
<dbReference type="FunFam" id="3.30.300.30:FF:000015">
    <property type="entry name" value="Nonribosomal peptide synthase SidD"/>
    <property type="match status" value="2"/>
</dbReference>
<comment type="similarity">
    <text evidence="5">Belongs to the NRP synthetase family.</text>
</comment>
<dbReference type="InterPro" id="IPR023213">
    <property type="entry name" value="CAT-like_dom_sf"/>
</dbReference>
<dbReference type="FunFam" id="3.30.559.30:FF:000003">
    <property type="entry name" value="Nonribosomal peptide synthase SidD"/>
    <property type="match status" value="1"/>
</dbReference>
<dbReference type="FunFam" id="3.40.50.12780:FF:000014">
    <property type="entry name" value="Nonribosomal peptide synthetase 1"/>
    <property type="match status" value="2"/>
</dbReference>
<dbReference type="SUPFAM" id="SSF47336">
    <property type="entry name" value="ACP-like"/>
    <property type="match status" value="2"/>
</dbReference>
<dbReference type="PROSITE" id="PS50075">
    <property type="entry name" value="CARRIER"/>
    <property type="match status" value="2"/>
</dbReference>
<evidence type="ECO:0000313" key="7">
    <source>
        <dbReference type="EMBL" id="GFF42146.1"/>
    </source>
</evidence>
<dbReference type="PANTHER" id="PTHR45527">
    <property type="entry name" value="NONRIBOSOMAL PEPTIDE SYNTHETASE"/>
    <property type="match status" value="1"/>
</dbReference>
<dbReference type="GO" id="GO:0016874">
    <property type="term" value="F:ligase activity"/>
    <property type="evidence" value="ECO:0007669"/>
    <property type="project" value="UniProtKB-KW"/>
</dbReference>
<dbReference type="InterPro" id="IPR045851">
    <property type="entry name" value="AMP-bd_C_sf"/>
</dbReference>
<keyword evidence="2" id="KW-0597">Phosphoprotein</keyword>
<gene>
    <name evidence="7" type="ORF">IFM46972_06774</name>
</gene>
<keyword evidence="3" id="KW-0436">Ligase</keyword>
<dbReference type="InterPro" id="IPR020845">
    <property type="entry name" value="AMP-binding_CS"/>
</dbReference>
<evidence type="ECO:0000256" key="3">
    <source>
        <dbReference type="ARBA" id="ARBA00022598"/>
    </source>
</evidence>
<evidence type="ECO:0000256" key="4">
    <source>
        <dbReference type="ARBA" id="ARBA00022737"/>
    </source>
</evidence>
<dbReference type="CDD" id="cd19545">
    <property type="entry name" value="FUM14_C_NRPS-like"/>
    <property type="match status" value="1"/>
</dbReference>
<keyword evidence="1" id="KW-0596">Phosphopantetheine</keyword>
<name>A0A8H3NYX0_9EURO</name>
<dbReference type="NCBIfam" id="TIGR01733">
    <property type="entry name" value="AA-adenyl-dom"/>
    <property type="match status" value="2"/>
</dbReference>
<dbReference type="FunFam" id="1.10.1200.10:FF:000005">
    <property type="entry name" value="Nonribosomal peptide synthetase 1"/>
    <property type="match status" value="1"/>
</dbReference>
<dbReference type="GO" id="GO:0043041">
    <property type="term" value="P:amino acid activation for nonribosomal peptide biosynthetic process"/>
    <property type="evidence" value="ECO:0007669"/>
    <property type="project" value="TreeGrafter"/>
</dbReference>
<dbReference type="PROSITE" id="PS00455">
    <property type="entry name" value="AMP_BINDING"/>
    <property type="match status" value="2"/>
</dbReference>
<dbReference type="Gene3D" id="3.30.300.30">
    <property type="match status" value="2"/>
</dbReference>
<comment type="caution">
    <text evidence="7">The sequence shown here is derived from an EMBL/GenBank/DDBJ whole genome shotgun (WGS) entry which is preliminary data.</text>
</comment>
<dbReference type="GO" id="GO:0044550">
    <property type="term" value="P:secondary metabolite biosynthetic process"/>
    <property type="evidence" value="ECO:0007669"/>
    <property type="project" value="TreeGrafter"/>
</dbReference>
<dbReference type="SUPFAM" id="SSF56801">
    <property type="entry name" value="Acetyl-CoA synthetase-like"/>
    <property type="match status" value="2"/>
</dbReference>
<dbReference type="EMBL" id="BLKC01000047">
    <property type="protein sequence ID" value="GFF42146.1"/>
    <property type="molecule type" value="Genomic_DNA"/>
</dbReference>
<dbReference type="PROSITE" id="PS00012">
    <property type="entry name" value="PHOSPHOPANTETHEINE"/>
    <property type="match status" value="2"/>
</dbReference>
<sequence length="2231" mass="246734">MLSPSSTTIGNSVQMARARGYRTSSMFQESLDWNQKVPPAADTHVHCLIEAQATQHPELQAVCSWDGSLTYDELDKYSSQLASHLSVFHGVGPDVIVPLCFEKSVWTIVGLLAVLKAGGAFLLLDVSQPAGRLETIVRQTGATVGLSSTKCVNISEALVEETVVCDGNTLSALTKEHVHKAKTECSCEDLSNPAYLIFTSGSTGTPKGVVIEHSQLATTSTVTGRLLGYGHRSRVFQFASYAFDACITDIFATLAHGGTICIPSEWDRNNAIVESMNRMRVNNAKFTPSLAGTIAIETVPTLRTLVLGGEACPISFVEKWSAILQLILVYGPAECCVICFTTDASQRKTVPAEIGRPVGSRAWIVRQDDSNELADVGEVGELFIEGPLVGRGYLNRPAETKDKFICSPGWMPTHLMNPQSRFYRTGDLAKCLKDGTVVYVGRIDNQVKIRGQRLELEEVEKNAHDCLVSIQDVESKRIVVEAIASSNLISKQLVAFVQSTGSFGFLDWETPECLPAICTSSFTQQQFAAAVHKIESAMKQVLPVYAIPSIWIPVRTLPLSASRKVDRKRVRDIIAPLSVKQLVSFVTPTSNSARKERRVALTETEAKLLGAWAAAFDINPLVITPEDNFFTLGGDSLMAIKLVTAARAKNIDLSFEKIFKYPVLRQMALATGTLNPNDHNQTTIPPFSLLDAPRDAQRVRREAASRFSVSESRIQDVYPCSPIQEGLLALSMKDASAYTLQFVYSLPDSVDIEKLRAAWEEVAASTAVLKTRFFIHNSDLLQVVINEPLRWGMIDAADIASALAAVNEKDKTSEEALSQFTVVRLQNHPRRHLIWTVHHALVDRWSESLIASSVEQAYLKQPATERPPGFNTFIRHIKQQSKEASKAFWEWNLTDAPSSSFPRLPHPTYIPKVQKSHQVVHRVSFQETSSSTKCLHPSSLKRGSITTATIIQAAWSLILSIYSNSSDVVTGLTLNGRSLSLPGIEAIPGPTFTTVPFRTRISPDKCILDFLSDIQNNYVDILPFSQFGLQNIRQLSDDANAACGFRSLLLIQTSTRARDSPNVLKRNEFAFPHMEFGIVMECELLDGGIDLRASFDPKLLSLQEVQQVCRQMNDILQKLYLRESSTTVSELQKITSNDRGQILQWNNMGVYPPVSTSCIHKLFSKRAQQQGSSQAICAWDGQLTYNSLDLYSSNLAKHLRMQYGVGPESTVIVYFDKSLWAVVSMLAVLKAGGCFVPVNPADPAGRIKTVIAKLGKPYSNVILTSLCYTERLKQLGLKALTVDGHTIDAVPKSDFMSNDVAPSNAAFIVFTSGSTGTPKGIVVEHKAFCSGALAWGPLLKRNEQSRVLQFASYSFDVSLGDIFSTLIFGGCVCIPSEYDRMNNLKGAIQSLGANQLSLTPTVASYLRPEELPNVTVLAVAGEVMTKEVVEIWANHVNLVNIYGPAECAVYSAGKAGFQSQEDPSNIGWAAGCLSWIVNPEDPDSLTPIGGIGELLIEGPNLARGYLGDDAQTRAAFIEDPIWSRKNGQRKGRRFYRTGDLARYGADGSLLFIGRNDGQVKLHGQRLEVTEVEHQLRQNIPDSVKVAVTVISSEDGEQLLAAFLALQSDKAGCPNTALADSAENLKYFQSFIESADSRLRSILPRYMIPSVYIPVNSLPLSASAKIDRKALHNLSSKHSMTYLSSLRGDKASTKTSTPPSTRMEWRIHDLWRALFNVEHISVDDSFFALGGSSILAMRLVSMARKEGITMTVYDIFHCTTLRDLALTVQDSASNVELPPFSLLQGVGIEELRCQTVKQCRINDLDDIEDIYPCTRMQLHYVTGYPEANKDPSGPWDWQSQAIFTLSPSMDLSKLKAVWNAAIRRHPTLRSRLIRTGSGIFQAVIKEDGQEMWHESHNLQNYLRSDRSTPMRFGDRLVRLALITTGLETTTPEHYFVLSAHHSIYDGFSRSMLFSELRIAYTNGVNVDGPLPKMTQFVKYITQTADKPAATAFWTSYLSTAKTKSLLTIRGNPPPHDLRQTDQKLTQPLPRLPPSEITLPTILEVASGLAIATHLDTEDVIFYSDRSGRNHPVEGIQDLIGPTTLFLPIRIHLDKAQTVHDLLHSSQRFQAAMIPYEHVGWLELREMEHLKPILRHSLNMNVKPQNVVSLDWGQDLQFQSSYASCDDPFGIEVTLLEGEIEWKIYYDERFITSDTVAKLLSDLTRVFKEVVTASARGRSELTVGEMMGCLLKK</sequence>
<dbReference type="Gene3D" id="3.30.559.30">
    <property type="entry name" value="Nonribosomal peptide synthetase, condensation domain"/>
    <property type="match status" value="2"/>
</dbReference>
<dbReference type="Pfam" id="PF00550">
    <property type="entry name" value="PP-binding"/>
    <property type="match status" value="2"/>
</dbReference>
<reference evidence="7 8" key="1">
    <citation type="submission" date="2020-01" db="EMBL/GenBank/DDBJ databases">
        <title>Draft genome sequence of Aspergillus udagawae IFM 46972.</title>
        <authorList>
            <person name="Takahashi H."/>
            <person name="Yaguchi T."/>
        </authorList>
    </citation>
    <scope>NUCLEOTIDE SEQUENCE [LARGE SCALE GENOMIC DNA]</scope>
    <source>
        <strain evidence="7 8">IFM 46972</strain>
    </source>
</reference>
<evidence type="ECO:0000259" key="6">
    <source>
        <dbReference type="PROSITE" id="PS50075"/>
    </source>
</evidence>
<dbReference type="GO" id="GO:0005737">
    <property type="term" value="C:cytoplasm"/>
    <property type="evidence" value="ECO:0007669"/>
    <property type="project" value="TreeGrafter"/>
</dbReference>
<evidence type="ECO:0000256" key="1">
    <source>
        <dbReference type="ARBA" id="ARBA00022450"/>
    </source>
</evidence>
<evidence type="ECO:0000313" key="8">
    <source>
        <dbReference type="Proteomes" id="UP000465221"/>
    </source>
</evidence>
<dbReference type="Gene3D" id="1.10.1200.10">
    <property type="entry name" value="ACP-like"/>
    <property type="match status" value="2"/>
</dbReference>
<evidence type="ECO:0000256" key="2">
    <source>
        <dbReference type="ARBA" id="ARBA00022553"/>
    </source>
</evidence>
<dbReference type="InterPro" id="IPR006162">
    <property type="entry name" value="Ppantetheine_attach_site"/>
</dbReference>
<dbReference type="InterPro" id="IPR036736">
    <property type="entry name" value="ACP-like_sf"/>
</dbReference>
<dbReference type="InterPro" id="IPR000873">
    <property type="entry name" value="AMP-dep_synth/lig_dom"/>
</dbReference>
<dbReference type="SUPFAM" id="SSF52777">
    <property type="entry name" value="CoA-dependent acyltransferases"/>
    <property type="match status" value="4"/>
</dbReference>
<dbReference type="InterPro" id="IPR009081">
    <property type="entry name" value="PP-bd_ACP"/>
</dbReference>
<dbReference type="InterPro" id="IPR010071">
    <property type="entry name" value="AA_adenyl_dom"/>
</dbReference>
<dbReference type="Pfam" id="PF00668">
    <property type="entry name" value="Condensation"/>
    <property type="match status" value="2"/>
</dbReference>
<proteinExistence type="inferred from homology"/>
<feature type="domain" description="Carrier" evidence="6">
    <location>
        <begin position="1697"/>
        <end position="1771"/>
    </location>
</feature>
<dbReference type="Gene3D" id="3.30.559.10">
    <property type="entry name" value="Chloramphenicol acetyltransferase-like domain"/>
    <property type="match status" value="2"/>
</dbReference>